<dbReference type="EMBL" id="REGN01004032">
    <property type="protein sequence ID" value="RNA19502.1"/>
    <property type="molecule type" value="Genomic_DNA"/>
</dbReference>
<comment type="caution">
    <text evidence="2">The sequence shown here is derived from an EMBL/GenBank/DDBJ whole genome shotgun (WGS) entry which is preliminary data.</text>
</comment>
<keyword evidence="3" id="KW-1185">Reference proteome</keyword>
<evidence type="ECO:0000256" key="1">
    <source>
        <dbReference type="SAM" id="MobiDB-lite"/>
    </source>
</evidence>
<sequence>MYIKVLQVLVEKLNIMPKSITIDFERAFINIKNLQIDKSLEDFNKLDEFFKYLQETWIGKEETVKTGRGRGVKTHHIYTRPLFDIELWSIHSRINDCLPRTNNYVEAWHNVFSNLLNKHPSIYHLVDKFREEQKRLLVQLRSGVKYKRKPNYIVLDELTESDPNEKEFTEKESKKPLVVLENENDNTFESESNSSTTECSIQVDQSSNEDGQQTASQNSIEENLE</sequence>
<dbReference type="AlphaFoldDB" id="A0A3M7R791"/>
<feature type="compositionally biased region" description="Polar residues" evidence="1">
    <location>
        <begin position="202"/>
        <end position="225"/>
    </location>
</feature>
<feature type="compositionally biased region" description="Low complexity" evidence="1">
    <location>
        <begin position="189"/>
        <end position="200"/>
    </location>
</feature>
<evidence type="ECO:0000313" key="2">
    <source>
        <dbReference type="EMBL" id="RNA19502.1"/>
    </source>
</evidence>
<dbReference type="Proteomes" id="UP000276133">
    <property type="component" value="Unassembled WGS sequence"/>
</dbReference>
<organism evidence="2 3">
    <name type="scientific">Brachionus plicatilis</name>
    <name type="common">Marine rotifer</name>
    <name type="synonym">Brachionus muelleri</name>
    <dbReference type="NCBI Taxonomy" id="10195"/>
    <lineage>
        <taxon>Eukaryota</taxon>
        <taxon>Metazoa</taxon>
        <taxon>Spiralia</taxon>
        <taxon>Gnathifera</taxon>
        <taxon>Rotifera</taxon>
        <taxon>Eurotatoria</taxon>
        <taxon>Monogononta</taxon>
        <taxon>Pseudotrocha</taxon>
        <taxon>Ploima</taxon>
        <taxon>Brachionidae</taxon>
        <taxon>Brachionus</taxon>
    </lineage>
</organism>
<evidence type="ECO:0000313" key="3">
    <source>
        <dbReference type="Proteomes" id="UP000276133"/>
    </source>
</evidence>
<feature type="region of interest" description="Disordered" evidence="1">
    <location>
        <begin position="162"/>
        <end position="225"/>
    </location>
</feature>
<accession>A0A3M7R791</accession>
<feature type="compositionally biased region" description="Basic and acidic residues" evidence="1">
    <location>
        <begin position="163"/>
        <end position="175"/>
    </location>
</feature>
<name>A0A3M7R791_BRAPC</name>
<dbReference type="OrthoDB" id="10067596at2759"/>
<proteinExistence type="predicted"/>
<reference evidence="2 3" key="1">
    <citation type="journal article" date="2018" name="Sci. Rep.">
        <title>Genomic signatures of local adaptation to the degree of environmental predictability in rotifers.</title>
        <authorList>
            <person name="Franch-Gras L."/>
            <person name="Hahn C."/>
            <person name="Garcia-Roger E.M."/>
            <person name="Carmona M.J."/>
            <person name="Serra M."/>
            <person name="Gomez A."/>
        </authorList>
    </citation>
    <scope>NUCLEOTIDE SEQUENCE [LARGE SCALE GENOMIC DNA]</scope>
    <source>
        <strain evidence="2">HYR1</strain>
    </source>
</reference>
<gene>
    <name evidence="2" type="ORF">BpHYR1_017342</name>
</gene>
<protein>
    <submittedName>
        <fullName evidence="2">Uncharacterized protein</fullName>
    </submittedName>
</protein>